<dbReference type="EMBL" id="JAVXUP010003995">
    <property type="protein sequence ID" value="KAK2997783.1"/>
    <property type="molecule type" value="Genomic_DNA"/>
</dbReference>
<comment type="caution">
    <text evidence="2">The sequence shown here is derived from an EMBL/GenBank/DDBJ whole genome shotgun (WGS) entry which is preliminary data.</text>
</comment>
<evidence type="ECO:0000313" key="2">
    <source>
        <dbReference type="EMBL" id="KAK2997783.1"/>
    </source>
</evidence>
<proteinExistence type="predicted"/>
<reference evidence="2" key="1">
    <citation type="submission" date="2022-12" db="EMBL/GenBank/DDBJ databases">
        <title>Draft genome assemblies for two species of Escallonia (Escalloniales).</title>
        <authorList>
            <person name="Chanderbali A."/>
            <person name="Dervinis C."/>
            <person name="Anghel I."/>
            <person name="Soltis D."/>
            <person name="Soltis P."/>
            <person name="Zapata F."/>
        </authorList>
    </citation>
    <scope>NUCLEOTIDE SEQUENCE</scope>
    <source>
        <strain evidence="2">UCBG64.0493</strain>
        <tissue evidence="2">Leaf</tissue>
    </source>
</reference>
<dbReference type="Proteomes" id="UP001188597">
    <property type="component" value="Unassembled WGS sequence"/>
</dbReference>
<evidence type="ECO:0000259" key="1">
    <source>
        <dbReference type="PROSITE" id="PS51806"/>
    </source>
</evidence>
<protein>
    <recommendedName>
        <fullName evidence="1">DOG1 domain-containing protein</fullName>
    </recommendedName>
</protein>
<dbReference type="GO" id="GO:0043565">
    <property type="term" value="F:sequence-specific DNA binding"/>
    <property type="evidence" value="ECO:0007669"/>
    <property type="project" value="InterPro"/>
</dbReference>
<keyword evidence="3" id="KW-1185">Reference proteome</keyword>
<feature type="domain" description="DOG1" evidence="1">
    <location>
        <begin position="6"/>
        <end position="240"/>
    </location>
</feature>
<dbReference type="GO" id="GO:0006351">
    <property type="term" value="P:DNA-templated transcription"/>
    <property type="evidence" value="ECO:0007669"/>
    <property type="project" value="InterPro"/>
</dbReference>
<evidence type="ECO:0000313" key="3">
    <source>
        <dbReference type="Proteomes" id="UP001188597"/>
    </source>
</evidence>
<name>A0AA88UXR4_9ASTE</name>
<dbReference type="InterPro" id="IPR051886">
    <property type="entry name" value="Seed_Dev/Stress_Resp_Reg"/>
</dbReference>
<dbReference type="AlphaFoldDB" id="A0AA88UXR4"/>
<dbReference type="PANTHER" id="PTHR46354">
    <property type="entry name" value="DOG1 DOMAIN-CONTAINING PROTEIN"/>
    <property type="match status" value="1"/>
</dbReference>
<gene>
    <name evidence="2" type="ORF">RJ639_024932</name>
</gene>
<dbReference type="PANTHER" id="PTHR46354:SF2">
    <property type="entry name" value="PROTEIN DOG1-LIKE 4"/>
    <property type="match status" value="1"/>
</dbReference>
<dbReference type="Pfam" id="PF14144">
    <property type="entry name" value="DOG1"/>
    <property type="match status" value="1"/>
</dbReference>
<dbReference type="PROSITE" id="PS51806">
    <property type="entry name" value="DOG1"/>
    <property type="match status" value="1"/>
</dbReference>
<accession>A0AA88UXR4</accession>
<organism evidence="2 3">
    <name type="scientific">Escallonia herrerae</name>
    <dbReference type="NCBI Taxonomy" id="1293975"/>
    <lineage>
        <taxon>Eukaryota</taxon>
        <taxon>Viridiplantae</taxon>
        <taxon>Streptophyta</taxon>
        <taxon>Embryophyta</taxon>
        <taxon>Tracheophyta</taxon>
        <taxon>Spermatophyta</taxon>
        <taxon>Magnoliopsida</taxon>
        <taxon>eudicotyledons</taxon>
        <taxon>Gunneridae</taxon>
        <taxon>Pentapetalae</taxon>
        <taxon>asterids</taxon>
        <taxon>campanulids</taxon>
        <taxon>Escalloniales</taxon>
        <taxon>Escalloniaceae</taxon>
        <taxon>Escallonia</taxon>
    </lineage>
</organism>
<dbReference type="InterPro" id="IPR025422">
    <property type="entry name" value="TGA_domain"/>
</dbReference>
<sequence length="250" mass="28775">MKTEVEEKFSHFFEKWVRQLEEILQVLLKVSKDHGNSHEAENEALVAKLTTHHKDYYTAKWAAAHEDVLAFFSPVWLSPLENAYLWITGWKPSMAFRLIESRRQTGLPGASLADMTEEQLKRIEALRVNIRVEEEKVERELERQQVSMADRRMVELARASSRAQRNGDAAVSQVDGLVEVALKSLLGGLERVMKLADCVRLKTLKGVLEVLNPKQCVDFLTSTSMLQIQMRKWGEKRDQSRHLECPSLFN</sequence>